<protein>
    <submittedName>
        <fullName evidence="1">Uncharacterized protein</fullName>
    </submittedName>
</protein>
<dbReference type="EMBL" id="CP087977">
    <property type="protein sequence ID" value="UUZ45978.1"/>
    <property type="molecule type" value="Genomic_DNA"/>
</dbReference>
<accession>A0AC61U7U8</accession>
<evidence type="ECO:0000313" key="1">
    <source>
        <dbReference type="EMBL" id="UUZ45978.1"/>
    </source>
</evidence>
<proteinExistence type="predicted"/>
<name>A0AC61U7U8_9MICO</name>
<sequence>MTGLFYVVSYSGFALGFVLNTYEDSLGSSAPLLVLAALAAVTALARFVGGARSTQH</sequence>
<evidence type="ECO:0000313" key="2">
    <source>
        <dbReference type="Proteomes" id="UP001059663"/>
    </source>
</evidence>
<reference evidence="1" key="1">
    <citation type="submission" date="2021-11" db="EMBL/GenBank/DDBJ databases">
        <title>Study of the species diversity of bacterial strains isolated from a unique natural object - Shulgan-Tash cave (Bashkiria).</title>
        <authorList>
            <person name="Sazanova A.L."/>
            <person name="Chirak E.R."/>
            <person name="Safronova V.I."/>
        </authorList>
    </citation>
    <scope>NUCLEOTIDE SEQUENCE</scope>
    <source>
        <strain evidence="1">P1</strain>
    </source>
</reference>
<dbReference type="Proteomes" id="UP001059663">
    <property type="component" value="Chromosome"/>
</dbReference>
<organism evidence="1 2">
    <name type="scientific">Janibacter limosus</name>
    <dbReference type="NCBI Taxonomy" id="53458"/>
    <lineage>
        <taxon>Bacteria</taxon>
        <taxon>Bacillati</taxon>
        <taxon>Actinomycetota</taxon>
        <taxon>Actinomycetes</taxon>
        <taxon>Micrococcales</taxon>
        <taxon>Intrasporangiaceae</taxon>
        <taxon>Janibacter</taxon>
    </lineage>
</organism>
<gene>
    <name evidence="1" type="ORF">LP422_08910</name>
</gene>